<dbReference type="InterPro" id="IPR053192">
    <property type="entry name" value="Vacuole_Formation_Reg"/>
</dbReference>
<dbReference type="Proteomes" id="UP000467841">
    <property type="component" value="Unassembled WGS sequence"/>
</dbReference>
<feature type="domain" description="DC1" evidence="2">
    <location>
        <begin position="287"/>
        <end position="330"/>
    </location>
</feature>
<dbReference type="AlphaFoldDB" id="A0A6D2KNU5"/>
<dbReference type="PANTHER" id="PTHR32410">
    <property type="entry name" value="CYSTEINE/HISTIDINE-RICH C1 DOMAIN FAMILY PROTEIN"/>
    <property type="match status" value="1"/>
</dbReference>
<dbReference type="InterPro" id="IPR004146">
    <property type="entry name" value="DC1"/>
</dbReference>
<evidence type="ECO:0000256" key="1">
    <source>
        <dbReference type="ARBA" id="ARBA00022737"/>
    </source>
</evidence>
<protein>
    <recommendedName>
        <fullName evidence="2">DC1 domain-containing protein</fullName>
    </recommendedName>
</protein>
<dbReference type="Pfam" id="PF03107">
    <property type="entry name" value="C1_2"/>
    <property type="match status" value="3"/>
</dbReference>
<evidence type="ECO:0000259" key="2">
    <source>
        <dbReference type="Pfam" id="PF03107"/>
    </source>
</evidence>
<keyword evidence="1" id="KW-0677">Repeat</keyword>
<reference evidence="3" key="1">
    <citation type="submission" date="2020-01" db="EMBL/GenBank/DDBJ databases">
        <authorList>
            <person name="Mishra B."/>
        </authorList>
    </citation>
    <scope>NUCLEOTIDE SEQUENCE [LARGE SCALE GENOMIC DNA]</scope>
</reference>
<dbReference type="InterPro" id="IPR046349">
    <property type="entry name" value="C1-like_sf"/>
</dbReference>
<feature type="domain" description="DC1" evidence="2">
    <location>
        <begin position="341"/>
        <end position="389"/>
    </location>
</feature>
<dbReference type="SUPFAM" id="SSF57889">
    <property type="entry name" value="Cysteine-rich domain"/>
    <property type="match status" value="2"/>
</dbReference>
<keyword evidence="4" id="KW-1185">Reference proteome</keyword>
<evidence type="ECO:0000313" key="3">
    <source>
        <dbReference type="EMBL" id="CAA7053632.1"/>
    </source>
</evidence>
<dbReference type="EMBL" id="CACVBM020001540">
    <property type="protein sequence ID" value="CAA7053632.1"/>
    <property type="molecule type" value="Genomic_DNA"/>
</dbReference>
<organism evidence="3 4">
    <name type="scientific">Microthlaspi erraticum</name>
    <dbReference type="NCBI Taxonomy" id="1685480"/>
    <lineage>
        <taxon>Eukaryota</taxon>
        <taxon>Viridiplantae</taxon>
        <taxon>Streptophyta</taxon>
        <taxon>Embryophyta</taxon>
        <taxon>Tracheophyta</taxon>
        <taxon>Spermatophyta</taxon>
        <taxon>Magnoliopsida</taxon>
        <taxon>eudicotyledons</taxon>
        <taxon>Gunneridae</taxon>
        <taxon>Pentapetalae</taxon>
        <taxon>rosids</taxon>
        <taxon>malvids</taxon>
        <taxon>Brassicales</taxon>
        <taxon>Brassicaceae</taxon>
        <taxon>Coluteocarpeae</taxon>
        <taxon>Microthlaspi</taxon>
    </lineage>
</organism>
<comment type="caution">
    <text evidence="3">The sequence shown here is derived from an EMBL/GenBank/DDBJ whole genome shotgun (WGS) entry which is preliminary data.</text>
</comment>
<gene>
    <name evidence="3" type="ORF">MERR_LOCUS40868</name>
</gene>
<name>A0A6D2KNU5_9BRAS</name>
<evidence type="ECO:0000313" key="4">
    <source>
        <dbReference type="Proteomes" id="UP000467841"/>
    </source>
</evidence>
<dbReference type="OrthoDB" id="1483207at2759"/>
<dbReference type="PANTHER" id="PTHR32410:SF153">
    <property type="entry name" value="CHP-RICH ZINC FINGER PROTEIN-LIKE-RELATED"/>
    <property type="match status" value="1"/>
</dbReference>
<sequence length="524" mass="60115">MDSDTESKLISLITRLISREDSMDSDFESPWVTVLHSKVPSYIIQIISLLGSMDLDPQLKPESSELMSLVTEAISIFNSMDLDSQPKSLSDLISLLSPIISPVNSIDSDQMHDEIISLIDRTLFVEPELKLLSLIYQIFSLVISMNSKWEKLISLSPQTHIRWQQGKFHMDMLDTEVTRHHRNKWNCFPLNWEKFRLTGEDATHVLCLGCFGQNHEEYNKAPVEMQHTLHRKQPLQLVLLSNFCLKKECYCCDEYLRGVLLFCSTCGFAMNLGCVGKQHVLSIYHPKWHEHPLALFPRQTSLTCNLCALAEPSSPLYMCPSCDFVVHLRCTNVPRVIRICRHPHRISFTHSLDQGDCSCSVCRTNIDKHYGCYSCVKDGCSYVAHSRCATQSNVWDDKELEGELEEAEEEVAEPFVKIREGVIQHFSHQEHHLTLDTNTCKDYDDSKLCQACISPIYFGNFYSCMQCDFILHEECANLSRKIHHPIHPHLLTLRGEYNNVINFHKNACTACSLVCKGCFLLYVR</sequence>
<feature type="domain" description="DC1" evidence="2">
    <location>
        <begin position="426"/>
        <end position="476"/>
    </location>
</feature>
<accession>A0A6D2KNU5</accession>
<proteinExistence type="predicted"/>